<sequence length="568" mass="62368">MLFFNLCFLIRPQKRHCQHGDLSGQHFPLDVEGLCCGLQPGLQSAYELIVRKINRYLSYMEEENAVLSQDTIKKPIGEGGETVLHQFLRQIFTDLREQGLCVTGLGEDLPQLYLLFTPRPVSNSVSSCFVPSEVEPPTGAVRGPSPSDNATLGGTDIWSRVPFPFNDDAAAVNDATVFVLVRPLLSAGSKHVVYMLEREGGSSHFWEAGDLVSRRIMTLINGERTVAELARLATVDISIARLCMAELARIGAVRAVSAPIFLHPTSVQGDLAELFSVPGYVGLPRLLRLATDETLRNACFESVLSQSTIRRRLHVDDPDRLILTVLQVYSKLCASSYLSLTFLLASTQHIAEILVSPSSKESKNSSLPCISLLRLVQFGEVNNLIHRLHCYPVIDALASKSPPISDPATLDTQLWTYLCDQMMDGVQSVDTLVYEASAQAMKAISTTTAPDKRAVGRFGYGSVVSVRPPATTLPDAVVAFTARLLREKAEGDRRQPDGKCVWTTCLSETNSRASRDKASDPTTTPPTNRHVNSGGPSRSKCDQPLPLSYGSQLFKKNQVIHSIHTLWH</sequence>
<reference evidence="3" key="1">
    <citation type="submission" date="2019-11" db="UniProtKB">
        <authorList>
            <consortium name="WormBaseParasite"/>
        </authorList>
    </citation>
    <scope>IDENTIFICATION</scope>
</reference>
<name>A0A5K3EJR3_MESCO</name>
<accession>A0A5K3EJR3</accession>
<feature type="region of interest" description="Disordered" evidence="2">
    <location>
        <begin position="511"/>
        <end position="544"/>
    </location>
</feature>
<dbReference type="GO" id="GO:1990130">
    <property type="term" value="C:GATOR1 complex"/>
    <property type="evidence" value="ECO:0007669"/>
    <property type="project" value="TreeGrafter"/>
</dbReference>
<protein>
    <submittedName>
        <fullName evidence="3">Mic1 domain-containing protein</fullName>
    </submittedName>
</protein>
<dbReference type="WBParaSite" id="MCU_001117-RA">
    <property type="protein sequence ID" value="MCU_001117-RA"/>
    <property type="gene ID" value="MCU_001117"/>
</dbReference>
<dbReference type="GO" id="GO:0005774">
    <property type="term" value="C:vacuolar membrane"/>
    <property type="evidence" value="ECO:0007669"/>
    <property type="project" value="TreeGrafter"/>
</dbReference>
<dbReference type="PANTHER" id="PTHR12991">
    <property type="entry name" value="NITROGEN PERMEASE REGULATOR 2/TUMOR SUPPRESSOR CANDIDATE 4"/>
    <property type="match status" value="1"/>
</dbReference>
<organism evidence="3">
    <name type="scientific">Mesocestoides corti</name>
    <name type="common">Flatworm</name>
    <dbReference type="NCBI Taxonomy" id="53468"/>
    <lineage>
        <taxon>Eukaryota</taxon>
        <taxon>Metazoa</taxon>
        <taxon>Spiralia</taxon>
        <taxon>Lophotrochozoa</taxon>
        <taxon>Platyhelminthes</taxon>
        <taxon>Cestoda</taxon>
        <taxon>Eucestoda</taxon>
        <taxon>Cyclophyllidea</taxon>
        <taxon>Mesocestoididae</taxon>
        <taxon>Mesocestoides</taxon>
    </lineage>
</organism>
<feature type="compositionally biased region" description="Polar residues" evidence="2">
    <location>
        <begin position="520"/>
        <end position="536"/>
    </location>
</feature>
<dbReference type="GO" id="GO:0010508">
    <property type="term" value="P:positive regulation of autophagy"/>
    <property type="evidence" value="ECO:0007669"/>
    <property type="project" value="TreeGrafter"/>
</dbReference>
<evidence type="ECO:0000313" key="3">
    <source>
        <dbReference type="WBParaSite" id="MCU_001117-RA"/>
    </source>
</evidence>
<evidence type="ECO:0000256" key="2">
    <source>
        <dbReference type="SAM" id="MobiDB-lite"/>
    </source>
</evidence>
<dbReference type="AlphaFoldDB" id="A0A5K3EJR3"/>
<evidence type="ECO:0000256" key="1">
    <source>
        <dbReference type="ARBA" id="ARBA00008433"/>
    </source>
</evidence>
<dbReference type="GO" id="GO:0005096">
    <property type="term" value="F:GTPase activator activity"/>
    <property type="evidence" value="ECO:0007669"/>
    <property type="project" value="TreeGrafter"/>
</dbReference>
<comment type="similarity">
    <text evidence="1">Belongs to the NPR2 family.</text>
</comment>
<dbReference type="InterPro" id="IPR009348">
    <property type="entry name" value="NPR2-like"/>
</dbReference>
<proteinExistence type="inferred from homology"/>
<dbReference type="PANTHER" id="PTHR12991:SF10">
    <property type="entry name" value="GATOR COMPLEX PROTEIN NPRL2"/>
    <property type="match status" value="1"/>
</dbReference>
<dbReference type="GO" id="GO:1904262">
    <property type="term" value="P:negative regulation of TORC1 signaling"/>
    <property type="evidence" value="ECO:0007669"/>
    <property type="project" value="TreeGrafter"/>
</dbReference>